<organism evidence="3 4">
    <name type="scientific">Dongia soli</name>
    <dbReference type="NCBI Taxonomy" id="600628"/>
    <lineage>
        <taxon>Bacteria</taxon>
        <taxon>Pseudomonadati</taxon>
        <taxon>Pseudomonadota</taxon>
        <taxon>Alphaproteobacteria</taxon>
        <taxon>Rhodospirillales</taxon>
        <taxon>Dongiaceae</taxon>
        <taxon>Dongia</taxon>
    </lineage>
</organism>
<reference evidence="3 4" key="1">
    <citation type="journal article" date="2016" name="Antonie Van Leeuwenhoek">
        <title>Dongia soli sp. nov., isolated from soil from Dokdo, Korea.</title>
        <authorList>
            <person name="Kim D.U."/>
            <person name="Lee H."/>
            <person name="Kim H."/>
            <person name="Kim S.G."/>
            <person name="Ka J.O."/>
        </authorList>
    </citation>
    <scope>NUCLEOTIDE SEQUENCE [LARGE SCALE GENOMIC DNA]</scope>
    <source>
        <strain evidence="3 4">D78</strain>
    </source>
</reference>
<protein>
    <submittedName>
        <fullName evidence="3">Uncharacterized protein</fullName>
    </submittedName>
</protein>
<dbReference type="Proteomes" id="UP001279642">
    <property type="component" value="Unassembled WGS sequence"/>
</dbReference>
<gene>
    <name evidence="3" type="ORF">SMD27_08705</name>
</gene>
<feature type="region of interest" description="Disordered" evidence="1">
    <location>
        <begin position="37"/>
        <end position="75"/>
    </location>
</feature>
<keyword evidence="2" id="KW-0732">Signal</keyword>
<evidence type="ECO:0000256" key="2">
    <source>
        <dbReference type="SAM" id="SignalP"/>
    </source>
</evidence>
<keyword evidence="4" id="KW-1185">Reference proteome</keyword>
<dbReference type="RefSeq" id="WP_320507980.1">
    <property type="nucleotide sequence ID" value="NZ_JAXCLW010000002.1"/>
</dbReference>
<feature type="signal peptide" evidence="2">
    <location>
        <begin position="1"/>
        <end position="27"/>
    </location>
</feature>
<feature type="chain" id="PRO_5045883320" evidence="2">
    <location>
        <begin position="28"/>
        <end position="75"/>
    </location>
</feature>
<evidence type="ECO:0000256" key="1">
    <source>
        <dbReference type="SAM" id="MobiDB-lite"/>
    </source>
</evidence>
<proteinExistence type="predicted"/>
<accession>A0ABU5EAI9</accession>
<sequence>MLMRLMTLATWLMLIVCFLAGAAIAMAAPMTGMASVSASKPTSAAKGDRDQDIYEFDHLPPPTGATQPPADAVHS</sequence>
<dbReference type="EMBL" id="JAXCLW010000002">
    <property type="protein sequence ID" value="MDY0882922.1"/>
    <property type="molecule type" value="Genomic_DNA"/>
</dbReference>
<feature type="compositionally biased region" description="Basic and acidic residues" evidence="1">
    <location>
        <begin position="46"/>
        <end position="58"/>
    </location>
</feature>
<evidence type="ECO:0000313" key="3">
    <source>
        <dbReference type="EMBL" id="MDY0882922.1"/>
    </source>
</evidence>
<name>A0ABU5EAI9_9PROT</name>
<evidence type="ECO:0000313" key="4">
    <source>
        <dbReference type="Proteomes" id="UP001279642"/>
    </source>
</evidence>
<comment type="caution">
    <text evidence="3">The sequence shown here is derived from an EMBL/GenBank/DDBJ whole genome shotgun (WGS) entry which is preliminary data.</text>
</comment>